<comment type="cofactor">
    <cofactor evidence="4">
        <name>Zn(2+)</name>
        <dbReference type="ChEBI" id="CHEBI:29105"/>
    </cofactor>
    <text evidence="4">Binds 2 Zn(2+) ions per subunit.</text>
</comment>
<dbReference type="EC" id="3.4.11.4" evidence="2"/>
<dbReference type="PIRSF" id="PIRSF037215">
    <property type="entry name" value="Peptidase_M20B"/>
    <property type="match status" value="1"/>
</dbReference>
<organism evidence="6 7">
    <name type="scientific">Candidatus Acutalibacter pullicola</name>
    <dbReference type="NCBI Taxonomy" id="2838417"/>
    <lineage>
        <taxon>Bacteria</taxon>
        <taxon>Bacillati</taxon>
        <taxon>Bacillota</taxon>
        <taxon>Clostridia</taxon>
        <taxon>Eubacteriales</taxon>
        <taxon>Acutalibacteraceae</taxon>
        <taxon>Acutalibacter</taxon>
    </lineage>
</organism>
<dbReference type="SUPFAM" id="SSF53187">
    <property type="entry name" value="Zn-dependent exopeptidases"/>
    <property type="match status" value="1"/>
</dbReference>
<dbReference type="InterPro" id="IPR011650">
    <property type="entry name" value="Peptidase_M20_dimer"/>
</dbReference>
<keyword evidence="1 4" id="KW-0862">Zinc</keyword>
<dbReference type="InterPro" id="IPR002933">
    <property type="entry name" value="Peptidase_M20"/>
</dbReference>
<protein>
    <recommendedName>
        <fullName evidence="2">Peptidase T</fullName>
        <ecNumber evidence="2">3.4.11.4</ecNumber>
    </recommendedName>
</protein>
<feature type="binding site" evidence="4">
    <location>
        <position position="77"/>
    </location>
    <ligand>
        <name>Zn(2+)</name>
        <dbReference type="ChEBI" id="CHEBI:29105"/>
        <label>1</label>
    </ligand>
</feature>
<feature type="active site" description="Proton acceptor" evidence="3">
    <location>
        <position position="172"/>
    </location>
</feature>
<dbReference type="GO" id="GO:0045148">
    <property type="term" value="F:tripeptide aminopeptidase activity"/>
    <property type="evidence" value="ECO:0007669"/>
    <property type="project" value="UniProtKB-UniRule"/>
</dbReference>
<name>A0A9D2SF46_9FIRM</name>
<keyword evidence="6" id="KW-0645">Protease</keyword>
<dbReference type="NCBIfam" id="NF003976">
    <property type="entry name" value="PRK05469.1"/>
    <property type="match status" value="1"/>
</dbReference>
<feature type="binding site" evidence="4">
    <location>
        <position position="377"/>
    </location>
    <ligand>
        <name>Zn(2+)</name>
        <dbReference type="ChEBI" id="CHEBI:29105"/>
        <label>2</label>
    </ligand>
</feature>
<feature type="active site" evidence="3">
    <location>
        <position position="79"/>
    </location>
</feature>
<dbReference type="GO" id="GO:0006508">
    <property type="term" value="P:proteolysis"/>
    <property type="evidence" value="ECO:0007669"/>
    <property type="project" value="UniProtKB-UniRule"/>
</dbReference>
<dbReference type="PANTHER" id="PTHR42994:SF1">
    <property type="entry name" value="PEPTIDASE T"/>
    <property type="match status" value="1"/>
</dbReference>
<dbReference type="EMBL" id="DWXG01000049">
    <property type="protein sequence ID" value="HJB98129.1"/>
    <property type="molecule type" value="Genomic_DNA"/>
</dbReference>
<reference evidence="6" key="2">
    <citation type="submission" date="2021-04" db="EMBL/GenBank/DDBJ databases">
        <authorList>
            <person name="Gilroy R."/>
        </authorList>
    </citation>
    <scope>NUCLEOTIDE SEQUENCE</scope>
    <source>
        <strain evidence="6">CHK185-1770</strain>
    </source>
</reference>
<dbReference type="InterPro" id="IPR010161">
    <property type="entry name" value="Peptidase_M20B"/>
</dbReference>
<dbReference type="AlphaFoldDB" id="A0A9D2SF46"/>
<evidence type="ECO:0000256" key="3">
    <source>
        <dbReference type="PIRSR" id="PIRSR037215-1"/>
    </source>
</evidence>
<dbReference type="PANTHER" id="PTHR42994">
    <property type="entry name" value="PEPTIDASE T"/>
    <property type="match status" value="1"/>
</dbReference>
<evidence type="ECO:0000256" key="2">
    <source>
        <dbReference type="NCBIfam" id="TIGR01882"/>
    </source>
</evidence>
<gene>
    <name evidence="6" type="primary">pepT</name>
    <name evidence="6" type="ORF">H9710_06070</name>
</gene>
<keyword evidence="6" id="KW-0378">Hydrolase</keyword>
<feature type="domain" description="Peptidase M20 dimerisation" evidence="5">
    <location>
        <begin position="204"/>
        <end position="306"/>
    </location>
</feature>
<accession>A0A9D2SF46</accession>
<comment type="caution">
    <text evidence="6">The sequence shown here is derived from an EMBL/GenBank/DDBJ whole genome shotgun (WGS) entry which is preliminary data.</text>
</comment>
<dbReference type="NCBIfam" id="NF009920">
    <property type="entry name" value="PRK13381.1"/>
    <property type="match status" value="1"/>
</dbReference>
<evidence type="ECO:0000313" key="6">
    <source>
        <dbReference type="EMBL" id="HJB98129.1"/>
    </source>
</evidence>
<feature type="binding site" evidence="4">
    <location>
        <position position="195"/>
    </location>
    <ligand>
        <name>Zn(2+)</name>
        <dbReference type="ChEBI" id="CHEBI:29105"/>
        <label>1</label>
    </ligand>
</feature>
<reference evidence="6" key="1">
    <citation type="journal article" date="2021" name="PeerJ">
        <title>Extensive microbial diversity within the chicken gut microbiome revealed by metagenomics and culture.</title>
        <authorList>
            <person name="Gilroy R."/>
            <person name="Ravi A."/>
            <person name="Getino M."/>
            <person name="Pursley I."/>
            <person name="Horton D.L."/>
            <person name="Alikhan N.F."/>
            <person name="Baker D."/>
            <person name="Gharbi K."/>
            <person name="Hall N."/>
            <person name="Watson M."/>
            <person name="Adriaenssens E.M."/>
            <person name="Foster-Nyarko E."/>
            <person name="Jarju S."/>
            <person name="Secka A."/>
            <person name="Antonio M."/>
            <person name="Oren A."/>
            <person name="Chaudhuri R.R."/>
            <person name="La Ragione R."/>
            <person name="Hildebrand F."/>
            <person name="Pallen M.J."/>
        </authorList>
    </citation>
    <scope>NUCLEOTIDE SEQUENCE</scope>
    <source>
        <strain evidence="6">CHK185-1770</strain>
    </source>
</reference>
<dbReference type="GO" id="GO:0008270">
    <property type="term" value="F:zinc ion binding"/>
    <property type="evidence" value="ECO:0007669"/>
    <property type="project" value="InterPro"/>
</dbReference>
<evidence type="ECO:0000256" key="1">
    <source>
        <dbReference type="ARBA" id="ARBA00022833"/>
    </source>
</evidence>
<feature type="binding site" evidence="4">
    <location>
        <position position="139"/>
    </location>
    <ligand>
        <name>Zn(2+)</name>
        <dbReference type="ChEBI" id="CHEBI:29105"/>
        <label>2</label>
    </ligand>
</feature>
<evidence type="ECO:0000313" key="7">
    <source>
        <dbReference type="Proteomes" id="UP000826793"/>
    </source>
</evidence>
<dbReference type="Gene3D" id="3.40.630.10">
    <property type="entry name" value="Zn peptidases"/>
    <property type="match status" value="1"/>
</dbReference>
<dbReference type="SUPFAM" id="SSF55031">
    <property type="entry name" value="Bacterial exopeptidase dimerisation domain"/>
    <property type="match status" value="1"/>
</dbReference>
<dbReference type="Gene3D" id="3.30.70.360">
    <property type="match status" value="1"/>
</dbReference>
<keyword evidence="6" id="KW-0031">Aminopeptidase</keyword>
<feature type="binding site" evidence="4">
    <location>
        <position position="139"/>
    </location>
    <ligand>
        <name>Zn(2+)</name>
        <dbReference type="ChEBI" id="CHEBI:29105"/>
        <label>1</label>
    </ligand>
</feature>
<dbReference type="GO" id="GO:0005829">
    <property type="term" value="C:cytosol"/>
    <property type="evidence" value="ECO:0007669"/>
    <property type="project" value="TreeGrafter"/>
</dbReference>
<sequence>MSVKEVFLDLVSMGSGSDETSETTPSTSSQKVLGAHLVEHMKAIGIADAYMDEETGCVYGTVPATEPRKNTVGFIAHMDTYGGVPGDNIKPQIIEQYDGGVIPLGTSGLSLSPETDPALQRHVGKTLITTDGTTLLGGDDKAGVAEILVAAEEILKEGKPHGTMKLAFTPDEEIGRGADHFDVAGFGADYAYTVDGGSLGGLDYENFNAASAKVEVTGVSTHTGGAKGRMVNSMKVAMEYCDLLPKGQAPEYTEGREGFFHVDSIQGNVEYTVVQFLIRDHDKDLFQQKKELMKQAAAYINAKYPTHPLTLTVEDSYYNMKEKILPQKEILENMEQAMRENGVEPHSEPVRGGTDGARLSYEGLPCPNLCTGGYNAHSRTEYVVLEEMETIKDIIKTAIYRAE</sequence>
<evidence type="ECO:0000259" key="5">
    <source>
        <dbReference type="Pfam" id="PF07687"/>
    </source>
</evidence>
<proteinExistence type="predicted"/>
<dbReference type="GO" id="GO:0006518">
    <property type="term" value="P:peptide metabolic process"/>
    <property type="evidence" value="ECO:0007669"/>
    <property type="project" value="InterPro"/>
</dbReference>
<dbReference type="NCBIfam" id="TIGR01882">
    <property type="entry name" value="peptidase-T"/>
    <property type="match status" value="1"/>
</dbReference>
<dbReference type="Pfam" id="PF07687">
    <property type="entry name" value="M20_dimer"/>
    <property type="match status" value="1"/>
</dbReference>
<dbReference type="Pfam" id="PF01546">
    <property type="entry name" value="Peptidase_M20"/>
    <property type="match status" value="1"/>
</dbReference>
<dbReference type="Proteomes" id="UP000826793">
    <property type="component" value="Unassembled WGS sequence"/>
</dbReference>
<evidence type="ECO:0000256" key="4">
    <source>
        <dbReference type="PIRSR" id="PIRSR037215-2"/>
    </source>
</evidence>
<feature type="binding site" evidence="4">
    <location>
        <position position="173"/>
    </location>
    <ligand>
        <name>Zn(2+)</name>
        <dbReference type="ChEBI" id="CHEBI:29105"/>
        <label>2</label>
    </ligand>
</feature>
<keyword evidence="4" id="KW-0479">Metal-binding</keyword>
<dbReference type="InterPro" id="IPR036264">
    <property type="entry name" value="Bact_exopeptidase_dim_dom"/>
</dbReference>